<feature type="non-terminal residue" evidence="2">
    <location>
        <position position="1"/>
    </location>
</feature>
<dbReference type="PANTHER" id="PTHR48475:SF2">
    <property type="entry name" value="RIBONUCLEASE H"/>
    <property type="match status" value="1"/>
</dbReference>
<name>A0AA88VVI8_9ASTE</name>
<evidence type="ECO:0000259" key="1">
    <source>
        <dbReference type="Pfam" id="PF13456"/>
    </source>
</evidence>
<dbReference type="InterPro" id="IPR002156">
    <property type="entry name" value="RNaseH_domain"/>
</dbReference>
<comment type="caution">
    <text evidence="2">The sequence shown here is derived from an EMBL/GenBank/DDBJ whole genome shotgun (WGS) entry which is preliminary data.</text>
</comment>
<dbReference type="InterPro" id="IPR012337">
    <property type="entry name" value="RNaseH-like_sf"/>
</dbReference>
<evidence type="ECO:0000313" key="3">
    <source>
        <dbReference type="Proteomes" id="UP001188597"/>
    </source>
</evidence>
<dbReference type="SUPFAM" id="SSF53098">
    <property type="entry name" value="Ribonuclease H-like"/>
    <property type="match status" value="1"/>
</dbReference>
<organism evidence="2 3">
    <name type="scientific">Escallonia herrerae</name>
    <dbReference type="NCBI Taxonomy" id="1293975"/>
    <lineage>
        <taxon>Eukaryota</taxon>
        <taxon>Viridiplantae</taxon>
        <taxon>Streptophyta</taxon>
        <taxon>Embryophyta</taxon>
        <taxon>Tracheophyta</taxon>
        <taxon>Spermatophyta</taxon>
        <taxon>Magnoliopsida</taxon>
        <taxon>eudicotyledons</taxon>
        <taxon>Gunneridae</taxon>
        <taxon>Pentapetalae</taxon>
        <taxon>asterids</taxon>
        <taxon>campanulids</taxon>
        <taxon>Escalloniales</taxon>
        <taxon>Escalloniaceae</taxon>
        <taxon>Escallonia</taxon>
    </lineage>
</organism>
<dbReference type="CDD" id="cd09279">
    <property type="entry name" value="RNase_HI_like"/>
    <property type="match status" value="1"/>
</dbReference>
<dbReference type="PANTHER" id="PTHR48475">
    <property type="entry name" value="RIBONUCLEASE H"/>
    <property type="match status" value="1"/>
</dbReference>
<sequence>ASNNEAEYEALLARIRLAHSLRVDSLSVYNDSQLIVNHILGEYGAKYDGMAQYLQAVKTEAAKFNNFAIRHIPKDQNTQADSLSRLTSADISEFS</sequence>
<dbReference type="AlphaFoldDB" id="A0AA88VVI8"/>
<keyword evidence="3" id="KW-1185">Reference proteome</keyword>
<dbReference type="GO" id="GO:0003676">
    <property type="term" value="F:nucleic acid binding"/>
    <property type="evidence" value="ECO:0007669"/>
    <property type="project" value="InterPro"/>
</dbReference>
<dbReference type="Gene3D" id="3.30.420.10">
    <property type="entry name" value="Ribonuclease H-like superfamily/Ribonuclease H"/>
    <property type="match status" value="1"/>
</dbReference>
<dbReference type="Pfam" id="PF13456">
    <property type="entry name" value="RVT_3"/>
    <property type="match status" value="1"/>
</dbReference>
<protein>
    <recommendedName>
        <fullName evidence="1">RNase H type-1 domain-containing protein</fullName>
    </recommendedName>
</protein>
<dbReference type="Proteomes" id="UP001188597">
    <property type="component" value="Unassembled WGS sequence"/>
</dbReference>
<evidence type="ECO:0000313" key="2">
    <source>
        <dbReference type="EMBL" id="KAK3015897.1"/>
    </source>
</evidence>
<dbReference type="EMBL" id="JAVXUP010001106">
    <property type="protein sequence ID" value="KAK3015897.1"/>
    <property type="molecule type" value="Genomic_DNA"/>
</dbReference>
<proteinExistence type="predicted"/>
<dbReference type="InterPro" id="IPR036397">
    <property type="entry name" value="RNaseH_sf"/>
</dbReference>
<feature type="domain" description="RNase H type-1" evidence="1">
    <location>
        <begin position="2"/>
        <end position="85"/>
    </location>
</feature>
<reference evidence="2" key="1">
    <citation type="submission" date="2022-12" db="EMBL/GenBank/DDBJ databases">
        <title>Draft genome assemblies for two species of Escallonia (Escalloniales).</title>
        <authorList>
            <person name="Chanderbali A."/>
            <person name="Dervinis C."/>
            <person name="Anghel I."/>
            <person name="Soltis D."/>
            <person name="Soltis P."/>
            <person name="Zapata F."/>
        </authorList>
    </citation>
    <scope>NUCLEOTIDE SEQUENCE</scope>
    <source>
        <strain evidence="2">UCBG64.0493</strain>
        <tissue evidence="2">Leaf</tissue>
    </source>
</reference>
<gene>
    <name evidence="2" type="ORF">RJ639_007633</name>
</gene>
<dbReference type="GO" id="GO:0004523">
    <property type="term" value="F:RNA-DNA hybrid ribonuclease activity"/>
    <property type="evidence" value="ECO:0007669"/>
    <property type="project" value="InterPro"/>
</dbReference>
<accession>A0AA88VVI8</accession>